<name>A0A8H7UVP9_9FUNG</name>
<dbReference type="Proteomes" id="UP000650833">
    <property type="component" value="Unassembled WGS sequence"/>
</dbReference>
<protein>
    <submittedName>
        <fullName evidence="5">Uncharacterized protein</fullName>
    </submittedName>
</protein>
<comment type="similarity">
    <text evidence="2">Belongs to the TLS1 family.</text>
</comment>
<dbReference type="GO" id="GO:0000398">
    <property type="term" value="P:mRNA splicing, via spliceosome"/>
    <property type="evidence" value="ECO:0007669"/>
    <property type="project" value="TreeGrafter"/>
</dbReference>
<sequence length="276" mass="31881">MATFKKQKNYRKKKVESDHELETANEPSQDLEQVSATIEELSELRKLRRKPVGLDADKLLKGAEKKKKKKKIEDPNAWSLKKGGLVKSEAYRQKLDDDETTNKPTKLNLNAFATATNTLDVDKHMMEYIESEMKKRKGGPATGDDDEDDEQILDRGLVDIYEELYRIPDRLKGKQKQQESEGNVQLSSQMLTAIPEVDLGIDTRLQNIEETERAKRKLIDDTEREESEFSKSQNASENVPANFEKQIPKQYKPRLDHKLMATDDQAVARFKKRMRK</sequence>
<accession>A0A8H7UVP9</accession>
<dbReference type="GO" id="GO:0005681">
    <property type="term" value="C:spliceosomal complex"/>
    <property type="evidence" value="ECO:0007669"/>
    <property type="project" value="TreeGrafter"/>
</dbReference>
<comment type="caution">
    <text evidence="5">The sequence shown here is derived from an EMBL/GenBank/DDBJ whole genome shotgun (WGS) entry which is preliminary data.</text>
</comment>
<evidence type="ECO:0000256" key="1">
    <source>
        <dbReference type="ARBA" id="ARBA00004123"/>
    </source>
</evidence>
<dbReference type="AlphaFoldDB" id="A0A8H7UVP9"/>
<organism evidence="5 6">
    <name type="scientific">Mucor plumbeus</name>
    <dbReference type="NCBI Taxonomy" id="97098"/>
    <lineage>
        <taxon>Eukaryota</taxon>
        <taxon>Fungi</taxon>
        <taxon>Fungi incertae sedis</taxon>
        <taxon>Mucoromycota</taxon>
        <taxon>Mucoromycotina</taxon>
        <taxon>Mucoromycetes</taxon>
        <taxon>Mucorales</taxon>
        <taxon>Mucorineae</taxon>
        <taxon>Mucoraceae</taxon>
        <taxon>Mucor</taxon>
    </lineage>
</organism>
<evidence type="ECO:0000256" key="4">
    <source>
        <dbReference type="SAM" id="MobiDB-lite"/>
    </source>
</evidence>
<feature type="compositionally biased region" description="Basic and acidic residues" evidence="4">
    <location>
        <begin position="169"/>
        <end position="179"/>
    </location>
</feature>
<dbReference type="PANTHER" id="PTHR13486">
    <property type="entry name" value="TELOMERE LENGTH AND SILENCING PROTEIN 1 TLS1 FAMILY MEMBER"/>
    <property type="match status" value="1"/>
</dbReference>
<evidence type="ECO:0000256" key="3">
    <source>
        <dbReference type="ARBA" id="ARBA00023242"/>
    </source>
</evidence>
<evidence type="ECO:0000313" key="6">
    <source>
        <dbReference type="Proteomes" id="UP000650833"/>
    </source>
</evidence>
<evidence type="ECO:0000313" key="5">
    <source>
        <dbReference type="EMBL" id="KAG2193823.1"/>
    </source>
</evidence>
<dbReference type="InterPro" id="IPR010756">
    <property type="entry name" value="Tls1-like"/>
</dbReference>
<dbReference type="PANTHER" id="PTHR13486:SF2">
    <property type="entry name" value="SPLICING FACTOR C9ORF78"/>
    <property type="match status" value="1"/>
</dbReference>
<comment type="subcellular location">
    <subcellularLocation>
        <location evidence="1">Nucleus</location>
    </subcellularLocation>
</comment>
<dbReference type="OrthoDB" id="5627at2759"/>
<feature type="compositionally biased region" description="Polar residues" evidence="4">
    <location>
        <begin position="230"/>
        <end position="239"/>
    </location>
</feature>
<feature type="region of interest" description="Disordered" evidence="4">
    <location>
        <begin position="133"/>
        <end position="153"/>
    </location>
</feature>
<keyword evidence="6" id="KW-1185">Reference proteome</keyword>
<feature type="region of interest" description="Disordered" evidence="4">
    <location>
        <begin position="52"/>
        <end position="76"/>
    </location>
</feature>
<keyword evidence="3" id="KW-0539">Nucleus</keyword>
<feature type="region of interest" description="Disordered" evidence="4">
    <location>
        <begin position="210"/>
        <end position="252"/>
    </location>
</feature>
<evidence type="ECO:0000256" key="2">
    <source>
        <dbReference type="ARBA" id="ARBA00007643"/>
    </source>
</evidence>
<feature type="region of interest" description="Disordered" evidence="4">
    <location>
        <begin position="169"/>
        <end position="188"/>
    </location>
</feature>
<feature type="compositionally biased region" description="Basic and acidic residues" evidence="4">
    <location>
        <begin position="210"/>
        <end position="221"/>
    </location>
</feature>
<dbReference type="EMBL" id="JAEPRC010000628">
    <property type="protein sequence ID" value="KAG2193823.1"/>
    <property type="molecule type" value="Genomic_DNA"/>
</dbReference>
<reference evidence="5" key="1">
    <citation type="submission" date="2020-12" db="EMBL/GenBank/DDBJ databases">
        <title>Metabolic potential, ecology and presence of endohyphal bacteria is reflected in genomic diversity of Mucoromycotina.</title>
        <authorList>
            <person name="Muszewska A."/>
            <person name="Okrasinska A."/>
            <person name="Steczkiewicz K."/>
            <person name="Drgas O."/>
            <person name="Orlowska M."/>
            <person name="Perlinska-Lenart U."/>
            <person name="Aleksandrzak-Piekarczyk T."/>
            <person name="Szatraj K."/>
            <person name="Zielenkiewicz U."/>
            <person name="Pilsyk S."/>
            <person name="Malc E."/>
            <person name="Mieczkowski P."/>
            <person name="Kruszewska J.S."/>
            <person name="Biernat P."/>
            <person name="Pawlowska J."/>
        </authorList>
    </citation>
    <scope>NUCLEOTIDE SEQUENCE</scope>
    <source>
        <strain evidence="5">CBS 226.32</strain>
    </source>
</reference>
<feature type="region of interest" description="Disordered" evidence="4">
    <location>
        <begin position="1"/>
        <end position="33"/>
    </location>
</feature>
<feature type="compositionally biased region" description="Basic residues" evidence="4">
    <location>
        <begin position="1"/>
        <end position="14"/>
    </location>
</feature>
<dbReference type="Pfam" id="PF07052">
    <property type="entry name" value="Hep_59"/>
    <property type="match status" value="1"/>
</dbReference>
<proteinExistence type="inferred from homology"/>
<gene>
    <name evidence="5" type="ORF">INT46_003698</name>
</gene>